<dbReference type="EMBL" id="VJMH01007405">
    <property type="protein sequence ID" value="KAF0683429.1"/>
    <property type="molecule type" value="Genomic_DNA"/>
</dbReference>
<dbReference type="Proteomes" id="UP000332933">
    <property type="component" value="Unassembled WGS sequence"/>
</dbReference>
<evidence type="ECO:0000313" key="4">
    <source>
        <dbReference type="Proteomes" id="UP000332933"/>
    </source>
</evidence>
<organism evidence="3 4">
    <name type="scientific">Aphanomyces stellatus</name>
    <dbReference type="NCBI Taxonomy" id="120398"/>
    <lineage>
        <taxon>Eukaryota</taxon>
        <taxon>Sar</taxon>
        <taxon>Stramenopiles</taxon>
        <taxon>Oomycota</taxon>
        <taxon>Saprolegniomycetes</taxon>
        <taxon>Saprolegniales</taxon>
        <taxon>Verrucalvaceae</taxon>
        <taxon>Aphanomyces</taxon>
    </lineage>
</organism>
<accession>A0A485LQN9</accession>
<proteinExistence type="predicted"/>
<reference evidence="3 4" key="1">
    <citation type="submission" date="2019-03" db="EMBL/GenBank/DDBJ databases">
        <authorList>
            <person name="Gaulin E."/>
            <person name="Dumas B."/>
        </authorList>
    </citation>
    <scope>NUCLEOTIDE SEQUENCE [LARGE SCALE GENOMIC DNA]</scope>
    <source>
        <strain evidence="3">CBS 568.67</strain>
    </source>
</reference>
<keyword evidence="4" id="KW-1185">Reference proteome</keyword>
<feature type="region of interest" description="Disordered" evidence="1">
    <location>
        <begin position="316"/>
        <end position="339"/>
    </location>
</feature>
<reference evidence="2" key="2">
    <citation type="submission" date="2019-06" db="EMBL/GenBank/DDBJ databases">
        <title>Genomics analysis of Aphanomyces spp. identifies a new class of oomycete effector associated with host adaptation.</title>
        <authorList>
            <person name="Gaulin E."/>
        </authorList>
    </citation>
    <scope>NUCLEOTIDE SEQUENCE</scope>
    <source>
        <strain evidence="2">CBS 578.67</strain>
    </source>
</reference>
<sequence>MHQDPPTKTSTLAQTLWRKQRLLTQEVLQAFGKTHASDDSVFKAELEKFQAFVSHVRALVAAIDAQRALLKTVGAGWAAVDDHVMAASGSPASFAWRAPQLSPVDDALGAAIHAIESKLADLDAIDKDVKARADAKLEFDSLSRVKSDAAALQAAADELDQRTLALFRAFAKLEAARAVYLSSELDTIRVAFYALHRDAKRATSTPPPVVSLEDVQAKEDEIFAQLAKQSWRHALPPPPVASTFVMEIPAGPRRRTTLPKAPGKLLSTAYAFKRFSTKPIISAFVEEDEIDDNDDQSGNQDDIDGGGLVLETLDLNATDSSVLGSDQPHNPTTHPTKQA</sequence>
<name>A0A485LQN9_9STRA</name>
<dbReference type="EMBL" id="CAADRA010007431">
    <property type="protein sequence ID" value="VFU01192.1"/>
    <property type="molecule type" value="Genomic_DNA"/>
</dbReference>
<evidence type="ECO:0000256" key="1">
    <source>
        <dbReference type="SAM" id="MobiDB-lite"/>
    </source>
</evidence>
<gene>
    <name evidence="3" type="primary">Aste57867_24553</name>
    <name evidence="2" type="ORF">As57867_024476</name>
    <name evidence="3" type="ORF">ASTE57867_24553</name>
</gene>
<evidence type="ECO:0000313" key="2">
    <source>
        <dbReference type="EMBL" id="KAF0683429.1"/>
    </source>
</evidence>
<dbReference type="OrthoDB" id="74557at2759"/>
<evidence type="ECO:0000313" key="3">
    <source>
        <dbReference type="EMBL" id="VFU01192.1"/>
    </source>
</evidence>
<protein>
    <submittedName>
        <fullName evidence="3">Aste57867_24553 protein</fullName>
    </submittedName>
</protein>
<dbReference type="AlphaFoldDB" id="A0A485LQN9"/>